<dbReference type="Pfam" id="PF00908">
    <property type="entry name" value="dTDP_sugar_isom"/>
    <property type="match status" value="1"/>
</dbReference>
<keyword evidence="5" id="KW-1185">Reference proteome</keyword>
<evidence type="ECO:0000256" key="1">
    <source>
        <dbReference type="ARBA" id="ARBA00010154"/>
    </source>
</evidence>
<evidence type="ECO:0000313" key="5">
    <source>
        <dbReference type="Proteomes" id="UP001165405"/>
    </source>
</evidence>
<evidence type="ECO:0000256" key="2">
    <source>
        <dbReference type="PIRSR" id="PIRSR600888-1"/>
    </source>
</evidence>
<dbReference type="SUPFAM" id="SSF51182">
    <property type="entry name" value="RmlC-like cupins"/>
    <property type="match status" value="1"/>
</dbReference>
<dbReference type="InterPro" id="IPR011051">
    <property type="entry name" value="RmlC_Cupin_sf"/>
</dbReference>
<protein>
    <submittedName>
        <fullName evidence="4">dTDP-4-dehydrorhamnose 3,5-epimerase</fullName>
    </submittedName>
</protein>
<comment type="caution">
    <text evidence="4">The sequence shown here is derived from an EMBL/GenBank/DDBJ whole genome shotgun (WGS) entry which is preliminary data.</text>
</comment>
<evidence type="ECO:0000256" key="3">
    <source>
        <dbReference type="PIRSR" id="PIRSR600888-3"/>
    </source>
</evidence>
<dbReference type="PANTHER" id="PTHR21047">
    <property type="entry name" value="DTDP-6-DEOXY-D-GLUCOSE-3,5 EPIMERASE"/>
    <property type="match status" value="1"/>
</dbReference>
<organism evidence="4 5">
    <name type="scientific">Antribacter soli</name>
    <dbReference type="NCBI Taxonomy" id="2910976"/>
    <lineage>
        <taxon>Bacteria</taxon>
        <taxon>Bacillati</taxon>
        <taxon>Actinomycetota</taxon>
        <taxon>Actinomycetes</taxon>
        <taxon>Micrococcales</taxon>
        <taxon>Promicromonosporaceae</taxon>
        <taxon>Antribacter</taxon>
    </lineage>
</organism>
<dbReference type="Proteomes" id="UP001165405">
    <property type="component" value="Unassembled WGS sequence"/>
</dbReference>
<dbReference type="PANTHER" id="PTHR21047:SF2">
    <property type="entry name" value="THYMIDINE DIPHOSPHO-4-KETO-RHAMNOSE 3,5-EPIMERASE"/>
    <property type="match status" value="1"/>
</dbReference>
<dbReference type="InterPro" id="IPR014710">
    <property type="entry name" value="RmlC-like_jellyroll"/>
</dbReference>
<dbReference type="GO" id="GO:0008830">
    <property type="term" value="F:dTDP-4-dehydrorhamnose 3,5-epimerase activity"/>
    <property type="evidence" value="ECO:0007669"/>
    <property type="project" value="InterPro"/>
</dbReference>
<dbReference type="GO" id="GO:0000271">
    <property type="term" value="P:polysaccharide biosynthetic process"/>
    <property type="evidence" value="ECO:0007669"/>
    <property type="project" value="TreeGrafter"/>
</dbReference>
<name>A0AA41QBJ4_9MICO</name>
<sequence length="188" mass="20054">MTQIIDMATSTTAIDGLLVLTMKQVQDDRGTVRELFRASAYTGLLPGVDRWRQVNATETRYGAVRGLHGEAMTKLVAIVSGRAHGVYLDTREGSSTYGAVVTVDLVPGTQVLVPAGVCNGFQCVSEEGSQYIYCFDDEWTPGMAGVAFTPLDEGLGIEWPVPVDPADPAQISAKDAGAPRFSEVRAAV</sequence>
<proteinExistence type="inferred from homology"/>
<dbReference type="Gene3D" id="2.60.120.10">
    <property type="entry name" value="Jelly Rolls"/>
    <property type="match status" value="1"/>
</dbReference>
<dbReference type="InterPro" id="IPR000888">
    <property type="entry name" value="RmlC-like"/>
</dbReference>
<gene>
    <name evidence="4" type="ORF">L1785_03835</name>
</gene>
<dbReference type="EMBL" id="JAKGSG010000013">
    <property type="protein sequence ID" value="MCF4120101.1"/>
    <property type="molecule type" value="Genomic_DNA"/>
</dbReference>
<accession>A0AA41QBJ4</accession>
<comment type="similarity">
    <text evidence="1">Belongs to the dTDP-4-dehydrorhamnose 3,5-epimerase family.</text>
</comment>
<feature type="active site" description="Proton acceptor" evidence="2">
    <location>
        <position position="68"/>
    </location>
</feature>
<feature type="active site" description="Proton donor" evidence="2">
    <location>
        <position position="133"/>
    </location>
</feature>
<feature type="site" description="Participates in a stacking interaction with the thymidine ring of dTDP-4-oxo-6-deoxyglucose" evidence="3">
    <location>
        <position position="139"/>
    </location>
</feature>
<reference evidence="4" key="1">
    <citation type="submission" date="2022-01" db="EMBL/GenBank/DDBJ databases">
        <title>Antribacter sp. nov., isolated from Guizhou of China.</title>
        <authorList>
            <person name="Chengliang C."/>
            <person name="Ya Z."/>
        </authorList>
    </citation>
    <scope>NUCLEOTIDE SEQUENCE</scope>
    <source>
        <strain evidence="4">KLBMP 9083</strain>
    </source>
</reference>
<dbReference type="GO" id="GO:0005829">
    <property type="term" value="C:cytosol"/>
    <property type="evidence" value="ECO:0007669"/>
    <property type="project" value="TreeGrafter"/>
</dbReference>
<evidence type="ECO:0000313" key="4">
    <source>
        <dbReference type="EMBL" id="MCF4120101.1"/>
    </source>
</evidence>
<dbReference type="RefSeq" id="WP_236087814.1">
    <property type="nucleotide sequence ID" value="NZ_JAKGSG010000013.1"/>
</dbReference>
<dbReference type="AlphaFoldDB" id="A0AA41QBJ4"/>